<evidence type="ECO:0000313" key="2">
    <source>
        <dbReference type="EMBL" id="KAA6380075.1"/>
    </source>
</evidence>
<dbReference type="OrthoDB" id="10009520at2759"/>
<evidence type="ECO:0000256" key="1">
    <source>
        <dbReference type="SAM" id="MobiDB-lite"/>
    </source>
</evidence>
<evidence type="ECO:0000313" key="3">
    <source>
        <dbReference type="Proteomes" id="UP000324800"/>
    </source>
</evidence>
<feature type="non-terminal residue" evidence="2">
    <location>
        <position position="1"/>
    </location>
</feature>
<dbReference type="AlphaFoldDB" id="A0A5J4VCC1"/>
<feature type="region of interest" description="Disordered" evidence="1">
    <location>
        <begin position="51"/>
        <end position="71"/>
    </location>
</feature>
<protein>
    <submittedName>
        <fullName evidence="2">Uncharacterized protein</fullName>
    </submittedName>
</protein>
<dbReference type="EMBL" id="SNRW01008110">
    <property type="protein sequence ID" value="KAA6380075.1"/>
    <property type="molecule type" value="Genomic_DNA"/>
</dbReference>
<proteinExistence type="predicted"/>
<reference evidence="2 3" key="1">
    <citation type="submission" date="2019-03" db="EMBL/GenBank/DDBJ databases">
        <title>Single cell metagenomics reveals metabolic interactions within the superorganism composed of flagellate Streblomastix strix and complex community of Bacteroidetes bacteria on its surface.</title>
        <authorList>
            <person name="Treitli S.C."/>
            <person name="Kolisko M."/>
            <person name="Husnik F."/>
            <person name="Keeling P."/>
            <person name="Hampl V."/>
        </authorList>
    </citation>
    <scope>NUCLEOTIDE SEQUENCE [LARGE SCALE GENOMIC DNA]</scope>
    <source>
        <strain evidence="2">ST1C</strain>
    </source>
</reference>
<accession>A0A5J4VCC1</accession>
<dbReference type="Proteomes" id="UP000324800">
    <property type="component" value="Unassembled WGS sequence"/>
</dbReference>
<comment type="caution">
    <text evidence="2">The sequence shown here is derived from an EMBL/GenBank/DDBJ whole genome shotgun (WGS) entry which is preliminary data.</text>
</comment>
<name>A0A5J4VCC1_9EUKA</name>
<organism evidence="2 3">
    <name type="scientific">Streblomastix strix</name>
    <dbReference type="NCBI Taxonomy" id="222440"/>
    <lineage>
        <taxon>Eukaryota</taxon>
        <taxon>Metamonada</taxon>
        <taxon>Preaxostyla</taxon>
        <taxon>Oxymonadida</taxon>
        <taxon>Streblomastigidae</taxon>
        <taxon>Streblomastix</taxon>
    </lineage>
</organism>
<sequence>ASTEELCRIQEGKIELLDRMQMMHFSTLSQHHLDNLIKFFATEALGLVRDNETQPKSKQQTQPLKAQKKKK</sequence>
<gene>
    <name evidence="2" type="ORF">EZS28_024396</name>
</gene>